<evidence type="ECO:0000256" key="3">
    <source>
        <dbReference type="ARBA" id="ARBA00013149"/>
    </source>
</evidence>
<feature type="binding site" evidence="12">
    <location>
        <begin position="371"/>
        <end position="373"/>
    </location>
    <ligand>
        <name>FAD</name>
        <dbReference type="ChEBI" id="CHEBI:57692"/>
    </ligand>
</feature>
<feature type="binding site" evidence="12">
    <location>
        <begin position="235"/>
        <end position="239"/>
    </location>
    <ligand>
        <name>FAD</name>
        <dbReference type="ChEBI" id="CHEBI:57692"/>
    </ligand>
</feature>
<proteinExistence type="inferred from homology"/>
<evidence type="ECO:0000256" key="9">
    <source>
        <dbReference type="ARBA" id="ARBA00033999"/>
    </source>
</evidence>
<dbReference type="GO" id="GO:0003904">
    <property type="term" value="F:deoxyribodipyrimidine photo-lyase activity"/>
    <property type="evidence" value="ECO:0007669"/>
    <property type="project" value="UniProtKB-EC"/>
</dbReference>
<dbReference type="GO" id="GO:0071949">
    <property type="term" value="F:FAD binding"/>
    <property type="evidence" value="ECO:0007669"/>
    <property type="project" value="TreeGrafter"/>
</dbReference>
<keyword evidence="16" id="KW-0456">Lyase</keyword>
<dbReference type="InterPro" id="IPR014729">
    <property type="entry name" value="Rossmann-like_a/b/a_fold"/>
</dbReference>
<evidence type="ECO:0000259" key="15">
    <source>
        <dbReference type="PROSITE" id="PS51645"/>
    </source>
</evidence>
<dbReference type="GO" id="GO:0005737">
    <property type="term" value="C:cytoplasm"/>
    <property type="evidence" value="ECO:0007669"/>
    <property type="project" value="TreeGrafter"/>
</dbReference>
<dbReference type="GO" id="GO:0000719">
    <property type="term" value="P:photoreactive repair"/>
    <property type="evidence" value="ECO:0007669"/>
    <property type="project" value="UniProtKB-ARBA"/>
</dbReference>
<dbReference type="FunFam" id="1.10.579.10:FF:000003">
    <property type="entry name" value="Deoxyribodipyrimidine photo-lyase"/>
    <property type="match status" value="1"/>
</dbReference>
<evidence type="ECO:0000256" key="6">
    <source>
        <dbReference type="ARBA" id="ARBA00022827"/>
    </source>
</evidence>
<comment type="cofactor">
    <cofactor evidence="1">
        <name>(6R)-5,10-methylene-5,6,7,8-tetrahydrofolate</name>
        <dbReference type="ChEBI" id="CHEBI:15636"/>
    </cofactor>
</comment>
<feature type="site" description="Electron transfer via tryptophanyl radical" evidence="13">
    <location>
        <position position="381"/>
    </location>
</feature>
<dbReference type="Pfam" id="PF03441">
    <property type="entry name" value="FAD_binding_7"/>
    <property type="match status" value="1"/>
</dbReference>
<dbReference type="SUPFAM" id="SSF52425">
    <property type="entry name" value="Cryptochrome/photolyase, N-terminal domain"/>
    <property type="match status" value="1"/>
</dbReference>
<dbReference type="GO" id="GO:0032922">
    <property type="term" value="P:circadian regulation of gene expression"/>
    <property type="evidence" value="ECO:0007669"/>
    <property type="project" value="TreeGrafter"/>
</dbReference>
<evidence type="ECO:0000256" key="11">
    <source>
        <dbReference type="ARBA" id="ARBA00083107"/>
    </source>
</evidence>
<reference evidence="16 17" key="1">
    <citation type="submission" date="2020-11" db="EMBL/GenBank/DDBJ databases">
        <title>Complete genome sequence for Salinimonas sp. strain G2-b.</title>
        <authorList>
            <person name="Park S.-J."/>
        </authorList>
    </citation>
    <scope>NUCLEOTIDE SEQUENCE [LARGE SCALE GENOMIC DNA]</scope>
    <source>
        <strain evidence="16 17">G2-b</strain>
    </source>
</reference>
<comment type="catalytic activity">
    <reaction evidence="9">
        <text>cyclobutadipyrimidine (in DNA) = 2 pyrimidine residues (in DNA).</text>
        <dbReference type="EC" id="4.1.99.3"/>
    </reaction>
</comment>
<keyword evidence="5 12" id="KW-0285">Flavoprotein</keyword>
<dbReference type="Proteomes" id="UP000595095">
    <property type="component" value="Chromosome"/>
</dbReference>
<dbReference type="InterPro" id="IPR006050">
    <property type="entry name" value="DNA_photolyase_N"/>
</dbReference>
<dbReference type="InterPro" id="IPR036155">
    <property type="entry name" value="Crypto/Photolyase_N_sf"/>
</dbReference>
<dbReference type="PANTHER" id="PTHR11455:SF18">
    <property type="entry name" value="SI:CH1073-390K14.1"/>
    <property type="match status" value="1"/>
</dbReference>
<dbReference type="PROSITE" id="PS51645">
    <property type="entry name" value="PHR_CRY_ALPHA_BETA"/>
    <property type="match status" value="1"/>
</dbReference>
<dbReference type="RefSeq" id="WP_195812240.1">
    <property type="nucleotide sequence ID" value="NZ_CP064795.1"/>
</dbReference>
<name>A0A7S9E097_9ALTE</name>
<comment type="similarity">
    <text evidence="14">Belongs to the DNA photolyase family.</text>
</comment>
<feature type="site" description="Electron transfer via tryptophanyl radical" evidence="13">
    <location>
        <position position="305"/>
    </location>
</feature>
<dbReference type="PROSITE" id="PS00394">
    <property type="entry name" value="DNA_PHOTOLYASES_1_1"/>
    <property type="match status" value="1"/>
</dbReference>
<dbReference type="PANTHER" id="PTHR11455">
    <property type="entry name" value="CRYPTOCHROME"/>
    <property type="match status" value="1"/>
</dbReference>
<protein>
    <recommendedName>
        <fullName evidence="4">Deoxyribodipyrimidine photo-lyase</fullName>
        <ecNumber evidence="3">4.1.99.3</ecNumber>
    </recommendedName>
    <alternativeName>
        <fullName evidence="8">DNA photolyase</fullName>
    </alternativeName>
    <alternativeName>
        <fullName evidence="11">Photoreactivating enzyme</fullName>
    </alternativeName>
</protein>
<dbReference type="Pfam" id="PF00875">
    <property type="entry name" value="DNA_photolyase"/>
    <property type="match status" value="1"/>
</dbReference>
<dbReference type="Gene3D" id="3.40.50.620">
    <property type="entry name" value="HUPs"/>
    <property type="match status" value="1"/>
</dbReference>
<comment type="cofactor">
    <cofactor evidence="12">
        <name>FAD</name>
        <dbReference type="ChEBI" id="CHEBI:57692"/>
    </cofactor>
    <text evidence="12">Binds 1 FAD per subunit.</text>
</comment>
<dbReference type="Gene3D" id="1.25.40.80">
    <property type="match status" value="1"/>
</dbReference>
<dbReference type="KEGG" id="smaa:IT774_08100"/>
<sequence>MTVPVSLMWFRNDLRVKDNPALNAACDEGKIIPIYIYDTAAPDDSKPGGASAWWLHQSLTSLDERLNGHLQIFKGDAATLIPQLLEKFDVERVFWNRCYEPWPIKRDKQLKQQLKEQDIQVKSFNASLLWEPANIQTQSGGPYKVFTPYYKKGCLNQPEPRYPKAPPARITYADVPDKGDGLAALELMPAINWYADIEKEWRPGEEGAADRLSEFLSDAADHYDEERDIPSVAGTSKLSPHLHWGEISPNQIWYAVKGKYGDQENKDIETFLSELGWREFSYYMLYHFPHIVDENFKEKFNHFNWRYSKNELKAWQEGKTGIPIVDAGMRQLWQKGWMHNRVRMIVGSFLVKNLLMHWNQGEQWFWDCLVDADLASNTAGWQWVAGSGADASPYFRVFNPVLQGERFDKAGDYVREFCPELKDMPDKHLHKPWEAPKEVLRQAGVSLGDNYPEPLVDLKQSRQRALDAFDQIKGK</sequence>
<evidence type="ECO:0000256" key="5">
    <source>
        <dbReference type="ARBA" id="ARBA00022630"/>
    </source>
</evidence>
<feature type="binding site" evidence="12">
    <location>
        <position position="223"/>
    </location>
    <ligand>
        <name>FAD</name>
        <dbReference type="ChEBI" id="CHEBI:57692"/>
    </ligand>
</feature>
<dbReference type="EC" id="4.1.99.3" evidence="3"/>
<dbReference type="Gene3D" id="1.10.579.10">
    <property type="entry name" value="DNA Cyclobutane Dipyrimidine Photolyase, subunit A, domain 3"/>
    <property type="match status" value="1"/>
</dbReference>
<evidence type="ECO:0000256" key="8">
    <source>
        <dbReference type="ARBA" id="ARBA00031671"/>
    </source>
</evidence>
<dbReference type="InterPro" id="IPR036134">
    <property type="entry name" value="Crypto/Photolyase_FAD-like_sf"/>
</dbReference>
<accession>A0A7S9E097</accession>
<evidence type="ECO:0000256" key="13">
    <source>
        <dbReference type="PIRSR" id="PIRSR602081-2"/>
    </source>
</evidence>
<evidence type="ECO:0000256" key="4">
    <source>
        <dbReference type="ARBA" id="ARBA00014046"/>
    </source>
</evidence>
<dbReference type="InterPro" id="IPR002081">
    <property type="entry name" value="Cryptochrome/DNA_photolyase_1"/>
</dbReference>
<feature type="site" description="Electron transfer via tryptophanyl radical" evidence="13">
    <location>
        <position position="358"/>
    </location>
</feature>
<dbReference type="GO" id="GO:0043153">
    <property type="term" value="P:entrainment of circadian clock by photoperiod"/>
    <property type="evidence" value="ECO:0007669"/>
    <property type="project" value="TreeGrafter"/>
</dbReference>
<keyword evidence="17" id="KW-1185">Reference proteome</keyword>
<evidence type="ECO:0000256" key="10">
    <source>
        <dbReference type="ARBA" id="ARBA00059220"/>
    </source>
</evidence>
<dbReference type="GO" id="GO:0003677">
    <property type="term" value="F:DNA binding"/>
    <property type="evidence" value="ECO:0007669"/>
    <property type="project" value="TreeGrafter"/>
</dbReference>
<dbReference type="InterPro" id="IPR005101">
    <property type="entry name" value="Cryptochr/Photolyase_FAD-bd"/>
</dbReference>
<organism evidence="16 17">
    <name type="scientific">Salinimonas marina</name>
    <dbReference type="NCBI Taxonomy" id="2785918"/>
    <lineage>
        <taxon>Bacteria</taxon>
        <taxon>Pseudomonadati</taxon>
        <taxon>Pseudomonadota</taxon>
        <taxon>Gammaproteobacteria</taxon>
        <taxon>Alteromonadales</taxon>
        <taxon>Alteromonadaceae</taxon>
        <taxon>Alteromonas/Salinimonas group</taxon>
        <taxon>Salinimonas</taxon>
    </lineage>
</organism>
<dbReference type="AlphaFoldDB" id="A0A7S9E097"/>
<comment type="similarity">
    <text evidence="2">Belongs to the DNA photolyase class-1 family.</text>
</comment>
<feature type="domain" description="Photolyase/cryptochrome alpha/beta" evidence="15">
    <location>
        <begin position="4"/>
        <end position="129"/>
    </location>
</feature>
<feature type="binding site" evidence="12">
    <location>
        <position position="271"/>
    </location>
    <ligand>
        <name>FAD</name>
        <dbReference type="ChEBI" id="CHEBI:57692"/>
    </ligand>
</feature>
<evidence type="ECO:0000313" key="16">
    <source>
        <dbReference type="EMBL" id="QPG07169.1"/>
    </source>
</evidence>
<evidence type="ECO:0000256" key="1">
    <source>
        <dbReference type="ARBA" id="ARBA00001932"/>
    </source>
</evidence>
<evidence type="ECO:0000256" key="7">
    <source>
        <dbReference type="ARBA" id="ARBA00022991"/>
    </source>
</evidence>
<dbReference type="InterPro" id="IPR018394">
    <property type="entry name" value="DNA_photolyase_1_CS_C"/>
</dbReference>
<keyword evidence="6 12" id="KW-0274">FAD</keyword>
<dbReference type="PRINTS" id="PR00147">
    <property type="entry name" value="DNAPHOTLYASE"/>
</dbReference>
<evidence type="ECO:0000256" key="14">
    <source>
        <dbReference type="RuleBase" id="RU004182"/>
    </source>
</evidence>
<gene>
    <name evidence="16" type="ORF">IT774_08100</name>
</gene>
<comment type="function">
    <text evidence="10">Involved in repair of UV radiation-induced DNA damage. Catalyzes the light-dependent monomerization (300-600 nm) of cyclobutyl pyrimidine dimers (in cis-syn configuration), which are formed between adjacent bases on the same DNA strand upon exposure to ultraviolet radiation.</text>
</comment>
<dbReference type="SUPFAM" id="SSF48173">
    <property type="entry name" value="Cryptochrome/photolyase FAD-binding domain"/>
    <property type="match status" value="1"/>
</dbReference>
<evidence type="ECO:0000256" key="12">
    <source>
        <dbReference type="PIRSR" id="PIRSR602081-1"/>
    </source>
</evidence>
<evidence type="ECO:0000313" key="17">
    <source>
        <dbReference type="Proteomes" id="UP000595095"/>
    </source>
</evidence>
<evidence type="ECO:0000256" key="2">
    <source>
        <dbReference type="ARBA" id="ARBA00005862"/>
    </source>
</evidence>
<keyword evidence="7 14" id="KW-0157">Chromophore</keyword>
<dbReference type="EMBL" id="CP064795">
    <property type="protein sequence ID" value="QPG07169.1"/>
    <property type="molecule type" value="Genomic_DNA"/>
</dbReference>